<dbReference type="Proteomes" id="UP001410394">
    <property type="component" value="Unassembled WGS sequence"/>
</dbReference>
<evidence type="ECO:0000313" key="4">
    <source>
        <dbReference type="Proteomes" id="UP001410394"/>
    </source>
</evidence>
<evidence type="ECO:0000256" key="1">
    <source>
        <dbReference type="ARBA" id="ARBA00006226"/>
    </source>
</evidence>
<evidence type="ECO:0000256" key="2">
    <source>
        <dbReference type="ARBA" id="ARBA00022649"/>
    </source>
</evidence>
<comment type="similarity">
    <text evidence="1">Belongs to the RelE toxin family.</text>
</comment>
<dbReference type="PANTHER" id="PTHR33755">
    <property type="entry name" value="TOXIN PARE1-RELATED"/>
    <property type="match status" value="1"/>
</dbReference>
<dbReference type="PANTHER" id="PTHR33755:SF7">
    <property type="entry name" value="TOXIN MODULE OF TOXIN-ANTITOXIN SYSTEM RELE_STBE FAMILY"/>
    <property type="match status" value="1"/>
</dbReference>
<dbReference type="RefSeq" id="WP_345920618.1">
    <property type="nucleotide sequence ID" value="NZ_JBDIVE010000009.1"/>
</dbReference>
<sequence>MALKWSPDALDDVERLIAFLDQYSSTAGNQAAELILQAARQLLNTPQIGRQHGSAGMREWLAPFGASAYVLRYRIDPSGDIFILRVWHSREDRNEKN</sequence>
<protein>
    <submittedName>
        <fullName evidence="3">Type II toxin-antitoxin system RelE/ParE family toxin</fullName>
    </submittedName>
</protein>
<accession>A0ABU9Z196</accession>
<dbReference type="InterPro" id="IPR035093">
    <property type="entry name" value="RelE/ParE_toxin_dom_sf"/>
</dbReference>
<dbReference type="EMBL" id="JBDIVE010000009">
    <property type="protein sequence ID" value="MEN3069844.1"/>
    <property type="molecule type" value="Genomic_DNA"/>
</dbReference>
<dbReference type="Pfam" id="PF05016">
    <property type="entry name" value="ParE_toxin"/>
    <property type="match status" value="1"/>
</dbReference>
<proteinExistence type="inferred from homology"/>
<name>A0ABU9Z196_9RHOO</name>
<dbReference type="InterPro" id="IPR007712">
    <property type="entry name" value="RelE/ParE_toxin"/>
</dbReference>
<reference evidence="3 4" key="1">
    <citation type="journal article" date="2018" name="Int. J. Syst. Evol. Microbiol.">
        <title>Uliginosibacterium sediminicola sp. nov., isolated from freshwater sediment.</title>
        <authorList>
            <person name="Hwang W.M."/>
            <person name="Kim S.M."/>
            <person name="Kang K."/>
            <person name="Ahn T.Y."/>
        </authorList>
    </citation>
    <scope>NUCLEOTIDE SEQUENCE [LARGE SCALE GENOMIC DNA]</scope>
    <source>
        <strain evidence="3 4">M1-21</strain>
    </source>
</reference>
<organism evidence="3 4">
    <name type="scientific">Uliginosibacterium sediminicola</name>
    <dbReference type="NCBI Taxonomy" id="2024550"/>
    <lineage>
        <taxon>Bacteria</taxon>
        <taxon>Pseudomonadati</taxon>
        <taxon>Pseudomonadota</taxon>
        <taxon>Betaproteobacteria</taxon>
        <taxon>Rhodocyclales</taxon>
        <taxon>Zoogloeaceae</taxon>
        <taxon>Uliginosibacterium</taxon>
    </lineage>
</organism>
<keyword evidence="4" id="KW-1185">Reference proteome</keyword>
<dbReference type="Gene3D" id="3.30.2310.20">
    <property type="entry name" value="RelE-like"/>
    <property type="match status" value="1"/>
</dbReference>
<keyword evidence="2" id="KW-1277">Toxin-antitoxin system</keyword>
<dbReference type="InterPro" id="IPR051803">
    <property type="entry name" value="TA_system_RelE-like_toxin"/>
</dbReference>
<comment type="caution">
    <text evidence="3">The sequence shown here is derived from an EMBL/GenBank/DDBJ whole genome shotgun (WGS) entry which is preliminary data.</text>
</comment>
<evidence type="ECO:0000313" key="3">
    <source>
        <dbReference type="EMBL" id="MEN3069844.1"/>
    </source>
</evidence>
<gene>
    <name evidence="3" type="ORF">ABDB84_15285</name>
</gene>